<reference evidence="2" key="1">
    <citation type="submission" date="2022-11" db="UniProtKB">
        <authorList>
            <consortium name="WormBaseParasite"/>
        </authorList>
    </citation>
    <scope>IDENTIFICATION</scope>
</reference>
<name>A0A915BUA7_PARUN</name>
<evidence type="ECO:0000313" key="2">
    <source>
        <dbReference type="WBParaSite" id="PgR059_g041_t01"/>
    </source>
</evidence>
<sequence length="76" mass="9061">LPGLNQKLFIKNSKWPTIYLSLNPACVTFMDDFFACSWDKDIALLIHQFLERFEGFRIREALKTLYKRELTFKTVE</sequence>
<evidence type="ECO:0000313" key="1">
    <source>
        <dbReference type="Proteomes" id="UP000887569"/>
    </source>
</evidence>
<proteinExistence type="predicted"/>
<dbReference type="WBParaSite" id="PgR059_g041_t01">
    <property type="protein sequence ID" value="PgR059_g041_t01"/>
    <property type="gene ID" value="PgR059_g041"/>
</dbReference>
<dbReference type="AlphaFoldDB" id="A0A915BUA7"/>
<protein>
    <submittedName>
        <fullName evidence="2">Helitron helicase-like domain-containing protein</fullName>
    </submittedName>
</protein>
<accession>A0A915BUA7</accession>
<keyword evidence="1" id="KW-1185">Reference proteome</keyword>
<organism evidence="1 2">
    <name type="scientific">Parascaris univalens</name>
    <name type="common">Nematode worm</name>
    <dbReference type="NCBI Taxonomy" id="6257"/>
    <lineage>
        <taxon>Eukaryota</taxon>
        <taxon>Metazoa</taxon>
        <taxon>Ecdysozoa</taxon>
        <taxon>Nematoda</taxon>
        <taxon>Chromadorea</taxon>
        <taxon>Rhabditida</taxon>
        <taxon>Spirurina</taxon>
        <taxon>Ascaridomorpha</taxon>
        <taxon>Ascaridoidea</taxon>
        <taxon>Ascarididae</taxon>
        <taxon>Parascaris</taxon>
    </lineage>
</organism>
<dbReference type="Proteomes" id="UP000887569">
    <property type="component" value="Unplaced"/>
</dbReference>